<accession>A0A7X8YH80</accession>
<name>A0A7X8YH80_9VIBR</name>
<comment type="caution">
    <text evidence="1">The sequence shown here is derived from an EMBL/GenBank/DDBJ whole genome shotgun (WGS) entry which is preliminary data.</text>
</comment>
<dbReference type="AlphaFoldDB" id="A0A7X8YH80"/>
<evidence type="ECO:0000313" key="2">
    <source>
        <dbReference type="Proteomes" id="UP000535589"/>
    </source>
</evidence>
<dbReference type="RefSeq" id="WP_168836917.1">
    <property type="nucleotide sequence ID" value="NZ_JABAIK010000012.1"/>
</dbReference>
<keyword evidence="2" id="KW-1185">Reference proteome</keyword>
<reference evidence="1 2" key="1">
    <citation type="submission" date="2020-04" db="EMBL/GenBank/DDBJ databases">
        <title>Vibrio sp. SM6, a novel species isolated from seawater.</title>
        <authorList>
            <person name="Wang X."/>
        </authorList>
    </citation>
    <scope>NUCLEOTIDE SEQUENCE [LARGE SCALE GENOMIC DNA]</scope>
    <source>
        <strain evidence="1 2">SM6</strain>
    </source>
</reference>
<sequence length="149" mass="17778">MFVEQAAERLELDIRNLTDSETALLISETYRDINRAVLKSLVLNRDGENLKVLSSAKVRLHMCNFLRFQALYKERDVREMLSEIIDHRKPYHGQDVYQVGSFPYHHYALYWHIQAYRNKRFINMYSLPARDYSDIEFRVYVSAEIGKIK</sequence>
<evidence type="ECO:0000313" key="1">
    <source>
        <dbReference type="EMBL" id="NLS13823.1"/>
    </source>
</evidence>
<protein>
    <submittedName>
        <fullName evidence="1">Uncharacterized protein</fullName>
    </submittedName>
</protein>
<organism evidence="1 2">
    <name type="scientific">Vibrio agarilyticus</name>
    <dbReference type="NCBI Taxonomy" id="2726741"/>
    <lineage>
        <taxon>Bacteria</taxon>
        <taxon>Pseudomonadati</taxon>
        <taxon>Pseudomonadota</taxon>
        <taxon>Gammaproteobacteria</taxon>
        <taxon>Vibrionales</taxon>
        <taxon>Vibrionaceae</taxon>
        <taxon>Vibrio</taxon>
    </lineage>
</organism>
<gene>
    <name evidence="1" type="ORF">HGP28_13070</name>
</gene>
<dbReference type="EMBL" id="JABAIK010000012">
    <property type="protein sequence ID" value="NLS13823.1"/>
    <property type="molecule type" value="Genomic_DNA"/>
</dbReference>
<dbReference type="Proteomes" id="UP000535589">
    <property type="component" value="Unassembled WGS sequence"/>
</dbReference>
<proteinExistence type="predicted"/>